<dbReference type="GO" id="GO:0010499">
    <property type="term" value="P:proteasomal ubiquitin-independent protein catabolic process"/>
    <property type="evidence" value="ECO:0007669"/>
    <property type="project" value="TreeGrafter"/>
</dbReference>
<protein>
    <recommendedName>
        <fullName evidence="6">Proteasome activator Blm10 mid region domain-containing protein</fullName>
    </recommendedName>
</protein>
<dbReference type="GO" id="GO:0005634">
    <property type="term" value="C:nucleus"/>
    <property type="evidence" value="ECO:0007669"/>
    <property type="project" value="TreeGrafter"/>
</dbReference>
<dbReference type="GO" id="GO:0070628">
    <property type="term" value="F:proteasome binding"/>
    <property type="evidence" value="ECO:0007669"/>
    <property type="project" value="InterPro"/>
</dbReference>
<evidence type="ECO:0000313" key="4">
    <source>
        <dbReference type="EMBL" id="KMU76511.1"/>
    </source>
</evidence>
<sequence length="966" mass="109178">MDHSNQRLPVLLTAATAPHTHELSRATSPGGGPPESNMNGLEDPTKKARSRPRTYPYFKYLPYKVEDEAQRQQNLDEILKYLYTAVQSGDFNPGAVHWTRELRAWLSLKFDPTREQRAKLVKLYYELTLAPGVEAAVSERFASMFMVLTKRKHYLRPVKDVMLDWKPLYREIKVFVLPSESELVHSTSSKRNIKTLTKLCAFAQLYFDPLEIPAMLEEFLPHFTTSFTEGAFVVVGLMNLFLPTSPGPEDRTDLYPQHYLPTYFHLWSTVNRSRTFDVNFLDLLSRLARDWLPANYVSFSEFGILTSEQTSLIFTAILRLLEIPVGQATSSYSAVVDLSAGLGIMLDRDSRGHPVAHHIARVFTLLENLPDAARVRSGSPEENVLNTLPATFTPLLASLSPELYDVALHKIVDFVAEHVIHQARDAVAFICNALCKVNPEKALKRFIPLLIRSIRTEIDENGAASTRTTGSDVLPRDRGLVWNVSMLSMCVVHVGSEVLKYKQELIGIALYMQKKCKGIPTIHISNFIHHLLLNLTVTCTVDHALYEPSIIDRGIQVEQWGQRQDPKELTIKWHVPQRGEIEFAVELFTSQSENALEQLTNLTSENSRIKRDGSGKDWSDEVTRNIILLRLIISGISALFNNRIASSNKSADSDVDMADADDSGELLQQSDPDSVLDTSDEATIRRTFTYPTGYSLTDDDPLCIKLHDIRERIGQVLHNVHRFLVEKQEDDVSCFSPLYTAYRSWFVDVGIERSAHVLDRVTKLLSADAYPYKMSGVRKDYPRPLLVRRANVYHWQRLRHNAAPRPRSKLDETLLLDLAESSVSLYTDIRRNAQAAGESALKAVWGSRLLIIPPLIQALQTAIKQNDHPRIKGALYSLLYSSLAKTLGRHWKYTPSLIRLFIEASAVDKPSVQKVCNSALYQIIEYGRDTDRMAILDKDIIGSIAPAESVDDLIAKKKKASKRSAF</sequence>
<dbReference type="GO" id="GO:0016504">
    <property type="term" value="F:peptidase activator activity"/>
    <property type="evidence" value="ECO:0007669"/>
    <property type="project" value="InterPro"/>
</dbReference>
<feature type="region of interest" description="Disordered" evidence="1">
    <location>
        <begin position="14"/>
        <end position="50"/>
    </location>
</feature>
<gene>
    <name evidence="4" type="ORF">CISG_01244</name>
</gene>
<dbReference type="EMBL" id="DS268120">
    <property type="protein sequence ID" value="KMU76511.1"/>
    <property type="molecule type" value="Genomic_DNA"/>
</dbReference>
<dbReference type="InterPro" id="IPR032372">
    <property type="entry name" value="Blm10_N"/>
</dbReference>
<dbReference type="InterPro" id="IPR035309">
    <property type="entry name" value="PSME4"/>
</dbReference>
<dbReference type="OrthoDB" id="17907at2759"/>
<dbReference type="PANTHER" id="PTHR32170">
    <property type="entry name" value="PROTEASOME ACTIVATOR COMPLEX SUBUNIT 4"/>
    <property type="match status" value="1"/>
</dbReference>
<evidence type="ECO:0000313" key="5">
    <source>
        <dbReference type="Proteomes" id="UP000054559"/>
    </source>
</evidence>
<dbReference type="Pfam" id="PF16547">
    <property type="entry name" value="BLM10_N"/>
    <property type="match status" value="1"/>
</dbReference>
<dbReference type="PANTHER" id="PTHR32170:SF3">
    <property type="entry name" value="PROTEASOME ACTIVATOR COMPLEX SUBUNIT 4"/>
    <property type="match status" value="1"/>
</dbReference>
<feature type="domain" description="Proteasome activator Blm10 N-terminal" evidence="3">
    <location>
        <begin position="20"/>
        <end position="94"/>
    </location>
</feature>
<proteinExistence type="predicted"/>
<accession>A0A0J8QVL4</accession>
<name>A0A0J8QVL4_COCIT</name>
<dbReference type="Proteomes" id="UP000054559">
    <property type="component" value="Unassembled WGS sequence"/>
</dbReference>
<feature type="domain" description="Proteasome activator Blm10 middle HEAT repeats region" evidence="2">
    <location>
        <begin position="356"/>
        <end position="640"/>
    </location>
</feature>
<evidence type="ECO:0000259" key="2">
    <source>
        <dbReference type="Pfam" id="PF16507"/>
    </source>
</evidence>
<dbReference type="Pfam" id="PF16507">
    <property type="entry name" value="HEAT_PSME4_mid"/>
    <property type="match status" value="1"/>
</dbReference>
<dbReference type="STRING" id="454286.A0A0J8QVL4"/>
<dbReference type="InterPro" id="IPR032430">
    <property type="entry name" value="Blm10_mid"/>
</dbReference>
<dbReference type="InterPro" id="IPR016024">
    <property type="entry name" value="ARM-type_fold"/>
</dbReference>
<dbReference type="AlphaFoldDB" id="A0A0J8QVL4"/>
<dbReference type="GO" id="GO:0005829">
    <property type="term" value="C:cytosol"/>
    <property type="evidence" value="ECO:0007669"/>
    <property type="project" value="TreeGrafter"/>
</dbReference>
<evidence type="ECO:0008006" key="6">
    <source>
        <dbReference type="Google" id="ProtNLM"/>
    </source>
</evidence>
<dbReference type="SUPFAM" id="SSF48371">
    <property type="entry name" value="ARM repeat"/>
    <property type="match status" value="1"/>
</dbReference>
<evidence type="ECO:0000259" key="3">
    <source>
        <dbReference type="Pfam" id="PF16547"/>
    </source>
</evidence>
<evidence type="ECO:0000256" key="1">
    <source>
        <dbReference type="SAM" id="MobiDB-lite"/>
    </source>
</evidence>
<organism evidence="4 5">
    <name type="scientific">Coccidioides immitis RMSCC 3703</name>
    <dbReference type="NCBI Taxonomy" id="454286"/>
    <lineage>
        <taxon>Eukaryota</taxon>
        <taxon>Fungi</taxon>
        <taxon>Dikarya</taxon>
        <taxon>Ascomycota</taxon>
        <taxon>Pezizomycotina</taxon>
        <taxon>Eurotiomycetes</taxon>
        <taxon>Eurotiomycetidae</taxon>
        <taxon>Onygenales</taxon>
        <taxon>Onygenaceae</taxon>
        <taxon>Coccidioides</taxon>
    </lineage>
</organism>
<reference evidence="5" key="1">
    <citation type="journal article" date="2010" name="Genome Res.">
        <title>Population genomic sequencing of Coccidioides fungi reveals recent hybridization and transposon control.</title>
        <authorList>
            <person name="Neafsey D.E."/>
            <person name="Barker B.M."/>
            <person name="Sharpton T.J."/>
            <person name="Stajich J.E."/>
            <person name="Park D.J."/>
            <person name="Whiston E."/>
            <person name="Hung C.-Y."/>
            <person name="McMahan C."/>
            <person name="White J."/>
            <person name="Sykes S."/>
            <person name="Heiman D."/>
            <person name="Young S."/>
            <person name="Zeng Q."/>
            <person name="Abouelleil A."/>
            <person name="Aftuck L."/>
            <person name="Bessette D."/>
            <person name="Brown A."/>
            <person name="FitzGerald M."/>
            <person name="Lui A."/>
            <person name="Macdonald J.P."/>
            <person name="Priest M."/>
            <person name="Orbach M.J."/>
            <person name="Galgiani J.N."/>
            <person name="Kirkland T.N."/>
            <person name="Cole G.T."/>
            <person name="Birren B.W."/>
            <person name="Henn M.R."/>
            <person name="Taylor J.W."/>
            <person name="Rounsley S.D."/>
        </authorList>
    </citation>
    <scope>NUCLEOTIDE SEQUENCE [LARGE SCALE GENOMIC DNA]</scope>
    <source>
        <strain evidence="5">RMSCC 3703</strain>
    </source>
</reference>